<name>A0A1I1SNV2_9BURK</name>
<evidence type="ECO:0000313" key="4">
    <source>
        <dbReference type="Proteomes" id="UP000198639"/>
    </source>
</evidence>
<dbReference type="PROSITE" id="PS51833">
    <property type="entry name" value="HDOD"/>
    <property type="match status" value="1"/>
</dbReference>
<dbReference type="AlphaFoldDB" id="A0A1I1SNV2"/>
<dbReference type="PANTHER" id="PTHR33525:SF6">
    <property type="entry name" value="HDOD DOMAIN-CONTAINING PROTEIN"/>
    <property type="match status" value="1"/>
</dbReference>
<reference evidence="4" key="1">
    <citation type="submission" date="2016-10" db="EMBL/GenBank/DDBJ databases">
        <authorList>
            <person name="Varghese N."/>
            <person name="Submissions S."/>
        </authorList>
    </citation>
    <scope>NUCLEOTIDE SEQUENCE [LARGE SCALE GENOMIC DNA]</scope>
    <source>
        <strain evidence="4">CGMCC 1.12041</strain>
    </source>
</reference>
<dbReference type="Proteomes" id="UP000198639">
    <property type="component" value="Unassembled WGS sequence"/>
</dbReference>
<dbReference type="SUPFAM" id="SSF109604">
    <property type="entry name" value="HD-domain/PDEase-like"/>
    <property type="match status" value="1"/>
</dbReference>
<evidence type="ECO:0000259" key="2">
    <source>
        <dbReference type="PROSITE" id="PS51833"/>
    </source>
</evidence>
<gene>
    <name evidence="3" type="ORF">SAMN05216204_12625</name>
</gene>
<dbReference type="Gene3D" id="1.10.3210.10">
    <property type="entry name" value="Hypothetical protein af1432"/>
    <property type="match status" value="1"/>
</dbReference>
<accession>A0A1I1SNV2</accession>
<feature type="domain" description="HDOD" evidence="2">
    <location>
        <begin position="82"/>
        <end position="271"/>
    </location>
</feature>
<proteinExistence type="predicted"/>
<dbReference type="PANTHER" id="PTHR33525">
    <property type="match status" value="1"/>
</dbReference>
<dbReference type="STRING" id="1164594.SAMN05216204_12625"/>
<sequence length="325" mass="34897">MKNWINRLLSSTESQAATPADGAVQAEPGAEAESGGDPGIDALYYRWLAGPATFDAPPDTERMVLEQVRAMTQNPAVAAELVPRVPELIPRLLRSMRDENVSTNELAGQVAEDVVLVAEVLREANSAYYRPMTPIKTLDAAIMLLGQNGLRMLLARVAFRPIIKLHEAGFARRAAPLVWNHSEKCAVAASLMAPGVTADIFESCLAGLMQDVGLIVALRLADRVCQNGRVPASSAFGVELLARSRHLSAVIATHWDFPNNVADAIAQAGEANGSSLAQALAQGDRIAKLRLLIDSGMLLEEDALVTEGLNSFQRRCLGKLANLEE</sequence>
<keyword evidence="4" id="KW-1185">Reference proteome</keyword>
<feature type="region of interest" description="Disordered" evidence="1">
    <location>
        <begin position="13"/>
        <end position="37"/>
    </location>
</feature>
<organism evidence="3 4">
    <name type="scientific">Massilia yuzhufengensis</name>
    <dbReference type="NCBI Taxonomy" id="1164594"/>
    <lineage>
        <taxon>Bacteria</taxon>
        <taxon>Pseudomonadati</taxon>
        <taxon>Pseudomonadota</taxon>
        <taxon>Betaproteobacteria</taxon>
        <taxon>Burkholderiales</taxon>
        <taxon>Oxalobacteraceae</taxon>
        <taxon>Telluria group</taxon>
        <taxon>Massilia</taxon>
    </lineage>
</organism>
<dbReference type="InterPro" id="IPR052340">
    <property type="entry name" value="RNase_Y/CdgJ"/>
</dbReference>
<evidence type="ECO:0000313" key="3">
    <source>
        <dbReference type="EMBL" id="SFD48051.1"/>
    </source>
</evidence>
<dbReference type="OrthoDB" id="8770724at2"/>
<dbReference type="InterPro" id="IPR013976">
    <property type="entry name" value="HDOD"/>
</dbReference>
<evidence type="ECO:0000256" key="1">
    <source>
        <dbReference type="SAM" id="MobiDB-lite"/>
    </source>
</evidence>
<dbReference type="Pfam" id="PF08668">
    <property type="entry name" value="HDOD"/>
    <property type="match status" value="1"/>
</dbReference>
<dbReference type="EMBL" id="FOLD01000026">
    <property type="protein sequence ID" value="SFD48051.1"/>
    <property type="molecule type" value="Genomic_DNA"/>
</dbReference>
<protein>
    <submittedName>
        <fullName evidence="3">HDOD domain-containing protein</fullName>
    </submittedName>
</protein>